<reference evidence="4" key="2">
    <citation type="submission" date="2021-04" db="EMBL/GenBank/DDBJ databases">
        <authorList>
            <person name="Gilroy R."/>
        </authorList>
    </citation>
    <scope>NUCLEOTIDE SEQUENCE</scope>
    <source>
        <strain evidence="4">ChiHcolR34-3080</strain>
    </source>
</reference>
<evidence type="ECO:0000256" key="2">
    <source>
        <dbReference type="PIRSR" id="PIRSR026583-50"/>
    </source>
</evidence>
<feature type="binding site" evidence="2">
    <location>
        <position position="437"/>
    </location>
    <ligand>
        <name>Mn(2+)</name>
        <dbReference type="ChEBI" id="CHEBI:29035"/>
        <label>2</label>
    </ligand>
</feature>
<feature type="binding site" evidence="2">
    <location>
        <position position="345"/>
    </location>
    <ligand>
        <name>Mn(2+)</name>
        <dbReference type="ChEBI" id="CHEBI:29035"/>
        <label>1</label>
    </ligand>
</feature>
<dbReference type="Gene3D" id="3.10.310.30">
    <property type="match status" value="1"/>
</dbReference>
<keyword evidence="1" id="KW-0378">Hydrolase</keyword>
<evidence type="ECO:0000313" key="4">
    <source>
        <dbReference type="EMBL" id="HIW09434.1"/>
    </source>
</evidence>
<dbReference type="EMBL" id="DXHQ01000100">
    <property type="protein sequence ID" value="HIW09434.1"/>
    <property type="molecule type" value="Genomic_DNA"/>
</dbReference>
<dbReference type="InterPro" id="IPR003156">
    <property type="entry name" value="DHHA1_dom"/>
</dbReference>
<dbReference type="GO" id="GO:0003676">
    <property type="term" value="F:nucleic acid binding"/>
    <property type="evidence" value="ECO:0007669"/>
    <property type="project" value="UniProtKB-UniRule"/>
</dbReference>
<keyword evidence="1" id="KW-0472">Membrane</keyword>
<dbReference type="Proteomes" id="UP000823933">
    <property type="component" value="Unassembled WGS sequence"/>
</dbReference>
<dbReference type="PANTHER" id="PTHR47618">
    <property type="entry name" value="BIFUNCTIONAL OLIGORIBONUCLEASE AND PAP PHOSPHATASE NRNA"/>
    <property type="match status" value="1"/>
</dbReference>
<dbReference type="SUPFAM" id="SSF64182">
    <property type="entry name" value="DHH phosphoesterases"/>
    <property type="match status" value="1"/>
</dbReference>
<comment type="caution">
    <text evidence="4">The sequence shown here is derived from an EMBL/GenBank/DDBJ whole genome shotgun (WGS) entry which is preliminary data.</text>
</comment>
<comment type="cofactor">
    <cofactor evidence="2">
        <name>Mn(2+)</name>
        <dbReference type="ChEBI" id="CHEBI:29035"/>
    </cofactor>
    <text evidence="2">For phosphodiesterase activity, probably binds 2 Mn(2+) per subunit.</text>
</comment>
<dbReference type="PANTHER" id="PTHR47618:SF2">
    <property type="entry name" value="CYCLIC-DI-AMP PHOSPHODIESTERASE GDPP"/>
    <property type="match status" value="1"/>
</dbReference>
<feature type="binding site" evidence="2">
    <location>
        <position position="341"/>
    </location>
    <ligand>
        <name>Mn(2+)</name>
        <dbReference type="ChEBI" id="CHEBI:29035"/>
        <label>1</label>
    </ligand>
</feature>
<evidence type="ECO:0000313" key="5">
    <source>
        <dbReference type="Proteomes" id="UP000823933"/>
    </source>
</evidence>
<keyword evidence="1" id="KW-1003">Cell membrane</keyword>
<comment type="function">
    <text evidence="1">Has phosphodiesterase (PDE) activity against cyclic-di-AMP (c-di-AMP).</text>
</comment>
<dbReference type="InterPro" id="IPR000160">
    <property type="entry name" value="GGDEF_dom"/>
</dbReference>
<dbReference type="InterPro" id="IPR001667">
    <property type="entry name" value="DDH_dom"/>
</dbReference>
<feature type="domain" description="GGDEF" evidence="3">
    <location>
        <begin position="172"/>
        <end position="298"/>
    </location>
</feature>
<protein>
    <recommendedName>
        <fullName evidence="1">Cyclic-di-AMP phosphodiesterase</fullName>
        <ecNumber evidence="1">3.1.4.-</ecNumber>
    </recommendedName>
</protein>
<dbReference type="GO" id="GO:0005886">
    <property type="term" value="C:plasma membrane"/>
    <property type="evidence" value="ECO:0007669"/>
    <property type="project" value="UniProtKB-SubCell"/>
</dbReference>
<dbReference type="InterPro" id="IPR051319">
    <property type="entry name" value="Oligoribo/pAp-PDE_c-di-AMP_PDE"/>
</dbReference>
<comment type="subcellular location">
    <subcellularLocation>
        <location evidence="1">Cell membrane</location>
    </subcellularLocation>
</comment>
<feature type="binding site" evidence="2">
    <location>
        <position position="413"/>
    </location>
    <ligand>
        <name>Mn(2+)</name>
        <dbReference type="ChEBI" id="CHEBI:29035"/>
        <label>1</label>
    </ligand>
</feature>
<feature type="binding site" evidence="2">
    <location>
        <position position="493"/>
    </location>
    <ligand>
        <name>Mn(2+)</name>
        <dbReference type="ChEBI" id="CHEBI:29035"/>
        <label>2</label>
    </ligand>
</feature>
<dbReference type="PROSITE" id="PS50887">
    <property type="entry name" value="GGDEF"/>
    <property type="match status" value="1"/>
</dbReference>
<keyword evidence="2" id="KW-0479">Metal-binding</keyword>
<dbReference type="Pfam" id="PF01368">
    <property type="entry name" value="DHH"/>
    <property type="match status" value="1"/>
</dbReference>
<proteinExistence type="inferred from homology"/>
<dbReference type="GO" id="GO:0046872">
    <property type="term" value="F:metal ion binding"/>
    <property type="evidence" value="ECO:0007669"/>
    <property type="project" value="UniProtKB-KW"/>
</dbReference>
<keyword evidence="2" id="KW-0464">Manganese</keyword>
<dbReference type="GO" id="GO:0016787">
    <property type="term" value="F:hydrolase activity"/>
    <property type="evidence" value="ECO:0007669"/>
    <property type="project" value="UniProtKB-UniRule"/>
</dbReference>
<organism evidence="4 5">
    <name type="scientific">Candidatus Faecalibacterium intestinigallinarum</name>
    <dbReference type="NCBI Taxonomy" id="2838581"/>
    <lineage>
        <taxon>Bacteria</taxon>
        <taxon>Bacillati</taxon>
        <taxon>Bacillota</taxon>
        <taxon>Clostridia</taxon>
        <taxon>Eubacteriales</taxon>
        <taxon>Oscillospiraceae</taxon>
        <taxon>Faecalibacterium</taxon>
    </lineage>
</organism>
<dbReference type="PIRSF" id="PIRSF026583">
    <property type="entry name" value="YybT"/>
    <property type="match status" value="1"/>
</dbReference>
<dbReference type="EC" id="3.1.4.-" evidence="1"/>
<feature type="binding site" evidence="2">
    <location>
        <position position="413"/>
    </location>
    <ligand>
        <name>Mn(2+)</name>
        <dbReference type="ChEBI" id="CHEBI:29035"/>
        <label>2</label>
    </ligand>
</feature>
<comment type="catalytic activity">
    <reaction evidence="1">
        <text>3',3'-c-di-AMP + H2O = 5'-O-phosphonoadenylyl-(3'-&gt;5')-adenosine + H(+)</text>
        <dbReference type="Rhea" id="RHEA:54420"/>
        <dbReference type="ChEBI" id="CHEBI:15377"/>
        <dbReference type="ChEBI" id="CHEBI:15378"/>
        <dbReference type="ChEBI" id="CHEBI:71500"/>
        <dbReference type="ChEBI" id="CHEBI:138171"/>
    </reaction>
</comment>
<dbReference type="InterPro" id="IPR014528">
    <property type="entry name" value="GdpP/PdeA"/>
</dbReference>
<gene>
    <name evidence="4" type="ORF">H9890_08570</name>
</gene>
<dbReference type="AlphaFoldDB" id="A0A9D1QB97"/>
<sequence length="653" mass="70434">MFTVGFALLAAVLALLMLLLQPAAWPALLAALVLCAALVIVTRYRVRRWVARWVAGSNFENSRTQYSLASLSQPAALLSGDTVVWYNVPFRDRVLNGGDQLAGRVNKMLPGLELAQCGTPEGQVLACASGVWRIHASTVGGGDKADREEKTSILVLNDETALRKIETEYKASRPGYMIFSVDGYDDVFSDMLDSESARLLERINRTIEGMIARGTGFLRRVANGRYIAVVEDRQLEQFAQQGYDVLDKIRALEPGINLSISIGIGRRAPTLHAAQEMAVQALDMAQGRGGDQAAEMTPDGFTFYGGVSHGVEKRSKVRSRIVAEALVELIKAADHVVIMGHRMSDLDAIGSAEGVLRICKICDVPAVIAVKREATLATSLINAIEDAGQEDDFIDPRSALAIITKETLCIVVDTYQVGQVESKEILEKCGKVAVIDHHRKGVGYIENAVLVCHEPYASSASELVTELLQYVGSRDDKPTRIEAEGLLSGIMLDTRNFSLHTGVRTFEAAAALRRYGAETERAWALFDVSLPEYNAKASLVAKAQMYKGCAIVLSGELPAEAQVAVPQAANDLLSIEGVQASFVAVANGSMVKISARSMGQVNVQIIMESLGGGGHQTMAATVLKHTSLEQARVRLSAAIDTYRASQKKGSAKA</sequence>
<reference evidence="4" key="1">
    <citation type="journal article" date="2021" name="PeerJ">
        <title>Extensive microbial diversity within the chicken gut microbiome revealed by metagenomics and culture.</title>
        <authorList>
            <person name="Gilroy R."/>
            <person name="Ravi A."/>
            <person name="Getino M."/>
            <person name="Pursley I."/>
            <person name="Horton D.L."/>
            <person name="Alikhan N.F."/>
            <person name="Baker D."/>
            <person name="Gharbi K."/>
            <person name="Hall N."/>
            <person name="Watson M."/>
            <person name="Adriaenssens E.M."/>
            <person name="Foster-Nyarko E."/>
            <person name="Jarju S."/>
            <person name="Secka A."/>
            <person name="Antonio M."/>
            <person name="Oren A."/>
            <person name="Chaudhuri R.R."/>
            <person name="La Ragione R."/>
            <person name="Hildebrand F."/>
            <person name="Pallen M.J."/>
        </authorList>
    </citation>
    <scope>NUCLEOTIDE SEQUENCE</scope>
    <source>
        <strain evidence="4">ChiHcolR34-3080</strain>
    </source>
</reference>
<name>A0A9D1QB97_9FIRM</name>
<dbReference type="Pfam" id="PF02272">
    <property type="entry name" value="DHHA1"/>
    <property type="match status" value="1"/>
</dbReference>
<accession>A0A9D1QB97</accession>
<comment type="similarity">
    <text evidence="1">Belongs to the GdpP/PdeA phosphodiesterase family.</text>
</comment>
<feature type="binding site" evidence="2">
    <location>
        <position position="347"/>
    </location>
    <ligand>
        <name>Mn(2+)</name>
        <dbReference type="ChEBI" id="CHEBI:29035"/>
        <label>2</label>
    </ligand>
</feature>
<evidence type="ECO:0000256" key="1">
    <source>
        <dbReference type="PIRNR" id="PIRNR026583"/>
    </source>
</evidence>
<dbReference type="Gene3D" id="3.90.1640.10">
    <property type="entry name" value="inorganic pyrophosphatase (n-terminal core)"/>
    <property type="match status" value="1"/>
</dbReference>
<dbReference type="Pfam" id="PF24898">
    <property type="entry name" value="GGDEF_GdpP"/>
    <property type="match status" value="1"/>
</dbReference>
<dbReference type="InterPro" id="IPR038763">
    <property type="entry name" value="DHH_sf"/>
</dbReference>
<evidence type="ECO:0000259" key="3">
    <source>
        <dbReference type="PROSITE" id="PS50887"/>
    </source>
</evidence>